<name>A0A4R2KZF5_9GAMM</name>
<dbReference type="PANTHER" id="PTHR46361:SF3">
    <property type="entry name" value="ELECTRON CARRIER_ PROTEIN DISULFIDE OXIDOREDUCTASE"/>
    <property type="match status" value="1"/>
</dbReference>
<proteinExistence type="predicted"/>
<keyword evidence="1" id="KW-0732">Signal</keyword>
<gene>
    <name evidence="3" type="ORF">EV688_101120</name>
</gene>
<dbReference type="OrthoDB" id="526867at2"/>
<dbReference type="AlphaFoldDB" id="A0A4R2KZF5"/>
<evidence type="ECO:0000313" key="4">
    <source>
        <dbReference type="Proteomes" id="UP000294980"/>
    </source>
</evidence>
<protein>
    <submittedName>
        <fullName evidence="3">Uncharacterized protein DUF547</fullName>
    </submittedName>
</protein>
<sequence>MNGLRLATLFTCLAFTSGVAAFDHSDWSRLLDRFVSAAENGDSTAIDYAGIQRQRDRLRSYLHRLSDVEAETFAEWPESERLAFLINAYNAWTVELILDEYPDIASIKDIGGWFGSPWKQAIAPLLGEKRTLDDIEHGMIRGSGEFDEPRIHFAVNCASIGCPALRAEAYVADRLDAQLEAQTRNFLKDRSRNRWRDGRLYVSPLFKWYREDFEAGWRGTDSLTDFLVLYSGALGLSANQTEALQAGNVDIRYTDYDWRLNDSGPPAH</sequence>
<feature type="chain" id="PRO_5020849177" evidence="1">
    <location>
        <begin position="22"/>
        <end position="268"/>
    </location>
</feature>
<evidence type="ECO:0000259" key="2">
    <source>
        <dbReference type="Pfam" id="PF04784"/>
    </source>
</evidence>
<feature type="domain" description="DUF547" evidence="2">
    <location>
        <begin position="74"/>
        <end position="187"/>
    </location>
</feature>
<comment type="caution">
    <text evidence="3">The sequence shown here is derived from an EMBL/GenBank/DDBJ whole genome shotgun (WGS) entry which is preliminary data.</text>
</comment>
<reference evidence="3 4" key="1">
    <citation type="submission" date="2019-03" db="EMBL/GenBank/DDBJ databases">
        <title>Genomic Encyclopedia of Type Strains, Phase IV (KMG-IV): sequencing the most valuable type-strain genomes for metagenomic binning, comparative biology and taxonomic classification.</title>
        <authorList>
            <person name="Goeker M."/>
        </authorList>
    </citation>
    <scope>NUCLEOTIDE SEQUENCE [LARGE SCALE GENOMIC DNA]</scope>
    <source>
        <strain evidence="3 4">DSM 23344</strain>
    </source>
</reference>
<organism evidence="3 4">
    <name type="scientific">Chromatocurvus halotolerans</name>
    <dbReference type="NCBI Taxonomy" id="1132028"/>
    <lineage>
        <taxon>Bacteria</taxon>
        <taxon>Pseudomonadati</taxon>
        <taxon>Pseudomonadota</taxon>
        <taxon>Gammaproteobacteria</taxon>
        <taxon>Cellvibrionales</taxon>
        <taxon>Halieaceae</taxon>
        <taxon>Chromatocurvus</taxon>
    </lineage>
</organism>
<dbReference type="EMBL" id="SLWX01000001">
    <property type="protein sequence ID" value="TCO78307.1"/>
    <property type="molecule type" value="Genomic_DNA"/>
</dbReference>
<evidence type="ECO:0000256" key="1">
    <source>
        <dbReference type="SAM" id="SignalP"/>
    </source>
</evidence>
<keyword evidence="4" id="KW-1185">Reference proteome</keyword>
<dbReference type="Pfam" id="PF04784">
    <property type="entry name" value="DUF547"/>
    <property type="match status" value="1"/>
</dbReference>
<dbReference type="InterPro" id="IPR006869">
    <property type="entry name" value="DUF547"/>
</dbReference>
<feature type="signal peptide" evidence="1">
    <location>
        <begin position="1"/>
        <end position="21"/>
    </location>
</feature>
<evidence type="ECO:0000313" key="3">
    <source>
        <dbReference type="EMBL" id="TCO78307.1"/>
    </source>
</evidence>
<dbReference type="Proteomes" id="UP000294980">
    <property type="component" value="Unassembled WGS sequence"/>
</dbReference>
<dbReference type="RefSeq" id="WP_117316340.1">
    <property type="nucleotide sequence ID" value="NZ_QQSW01000006.1"/>
</dbReference>
<accession>A0A4R2KZF5</accession>
<dbReference type="PANTHER" id="PTHR46361">
    <property type="entry name" value="ELECTRON CARRIER/ PROTEIN DISULFIDE OXIDOREDUCTASE"/>
    <property type="match status" value="1"/>
</dbReference>